<dbReference type="Proteomes" id="UP000031928">
    <property type="component" value="Chromosome"/>
</dbReference>
<evidence type="ECO:0008006" key="4">
    <source>
        <dbReference type="Google" id="ProtNLM"/>
    </source>
</evidence>
<reference evidence="2 3" key="1">
    <citation type="submission" date="2014-05" db="EMBL/GenBank/DDBJ databases">
        <title>Complete genome sequence of Corynebacterium marinum DSM 44953.</title>
        <authorList>
            <person name="Schaffert L."/>
            <person name="Albersmeier A."/>
            <person name="Kalinowski J."/>
            <person name="Ruckert C."/>
        </authorList>
    </citation>
    <scope>NUCLEOTIDE SEQUENCE [LARGE SCALE GENOMIC DNA]</scope>
    <source>
        <strain evidence="2 3">DSM 44953</strain>
    </source>
</reference>
<accession>A0A0B6TTM2</accession>
<gene>
    <name evidence="2" type="ORF">B840_10150</name>
</gene>
<keyword evidence="1" id="KW-0472">Membrane</keyword>
<dbReference type="OrthoDB" id="5196933at2"/>
<keyword evidence="1" id="KW-0812">Transmembrane</keyword>
<evidence type="ECO:0000313" key="2">
    <source>
        <dbReference type="EMBL" id="AJK69614.1"/>
    </source>
</evidence>
<sequence length="92" mass="10139">MARDINDIQRDIERTRRQLAGTLDELATRSKPQNLVDDAKRGVTAKVQDPQVQKVLAGVGVAVVGLVALVVARNRKRSNEIKELQRLLAGRA</sequence>
<keyword evidence="3" id="KW-1185">Reference proteome</keyword>
<organism evidence="2 3">
    <name type="scientific">Corynebacterium marinum DSM 44953</name>
    <dbReference type="NCBI Taxonomy" id="1224162"/>
    <lineage>
        <taxon>Bacteria</taxon>
        <taxon>Bacillati</taxon>
        <taxon>Actinomycetota</taxon>
        <taxon>Actinomycetes</taxon>
        <taxon>Mycobacteriales</taxon>
        <taxon>Corynebacteriaceae</taxon>
        <taxon>Corynebacterium</taxon>
    </lineage>
</organism>
<dbReference type="RefSeq" id="WP_042622012.1">
    <property type="nucleotide sequence ID" value="NZ_CP007790.1"/>
</dbReference>
<dbReference type="STRING" id="1224162.B840_10150"/>
<dbReference type="HOGENOM" id="CLU_164604_0_0_11"/>
<feature type="transmembrane region" description="Helical" evidence="1">
    <location>
        <begin position="55"/>
        <end position="72"/>
    </location>
</feature>
<evidence type="ECO:0000256" key="1">
    <source>
        <dbReference type="SAM" id="Phobius"/>
    </source>
</evidence>
<dbReference type="AlphaFoldDB" id="A0A0B6TTM2"/>
<proteinExistence type="predicted"/>
<dbReference type="InterPro" id="IPR022062">
    <property type="entry name" value="DUF3618"/>
</dbReference>
<protein>
    <recommendedName>
        <fullName evidence="4">DUF3618 domain-containing protein</fullName>
    </recommendedName>
</protein>
<evidence type="ECO:0000313" key="3">
    <source>
        <dbReference type="Proteomes" id="UP000031928"/>
    </source>
</evidence>
<dbReference type="EMBL" id="CP007790">
    <property type="protein sequence ID" value="AJK69614.1"/>
    <property type="molecule type" value="Genomic_DNA"/>
</dbReference>
<keyword evidence="1" id="KW-1133">Transmembrane helix</keyword>
<dbReference type="Pfam" id="PF12277">
    <property type="entry name" value="DUF3618"/>
    <property type="match status" value="1"/>
</dbReference>
<dbReference type="KEGG" id="cmq:B840_10150"/>
<name>A0A0B6TTM2_9CORY</name>